<protein>
    <submittedName>
        <fullName evidence="3">Ni,Fe-hydrogenase I large subunit</fullName>
    </submittedName>
</protein>
<evidence type="ECO:0000256" key="1">
    <source>
        <dbReference type="PIRSR" id="PIRSR601501-1"/>
    </source>
</evidence>
<dbReference type="EMBL" id="AP017928">
    <property type="protein sequence ID" value="BBA32839.1"/>
    <property type="molecule type" value="Genomic_DNA"/>
</dbReference>
<feature type="region of interest" description="Disordered" evidence="2">
    <location>
        <begin position="228"/>
        <end position="254"/>
    </location>
</feature>
<keyword evidence="4" id="KW-1185">Reference proteome</keyword>
<keyword evidence="1" id="KW-0460">Magnesium</keyword>
<evidence type="ECO:0000313" key="3">
    <source>
        <dbReference type="EMBL" id="BBA32839.1"/>
    </source>
</evidence>
<reference evidence="3 4" key="1">
    <citation type="submission" date="2016-12" db="EMBL/GenBank/DDBJ databases">
        <title>Genome sequencing of Methylocaldum marinum.</title>
        <authorList>
            <person name="Takeuchi M."/>
            <person name="Kamagata Y."/>
            <person name="Hiraoka S."/>
            <person name="Oshima K."/>
            <person name="Hattori M."/>
            <person name="Iwasaki W."/>
        </authorList>
    </citation>
    <scope>NUCLEOTIDE SEQUENCE [LARGE SCALE GENOMIC DNA]</scope>
    <source>
        <strain evidence="3 4">S8</strain>
    </source>
</reference>
<comment type="cofactor">
    <cofactor evidence="1">
        <name>Ni(2+)</name>
        <dbReference type="ChEBI" id="CHEBI:49786"/>
    </cofactor>
</comment>
<dbReference type="SUPFAM" id="SSF56762">
    <property type="entry name" value="HydB/Nqo4-like"/>
    <property type="match status" value="1"/>
</dbReference>
<feature type="binding site" evidence="1">
    <location>
        <position position="338"/>
    </location>
    <ligand>
        <name>Mg(2+)</name>
        <dbReference type="ChEBI" id="CHEBI:18420"/>
    </ligand>
</feature>
<accession>A0A250KST4</accession>
<feature type="compositionally biased region" description="Basic and acidic residues" evidence="2">
    <location>
        <begin position="233"/>
        <end position="246"/>
    </location>
</feature>
<proteinExistence type="predicted"/>
<sequence>MPGQPLSATVGTAELLIRCGISSDTIVSVNITPRPLLPVERLALGKPPDAVPALFGRLFSLCPKAHVNAAATALERALGISVSPNLARLRDSQANVERIRELSLNLLLSSDGRISPWPPRLIALCRRLIAALGGDAVHWPTAPFEPDAAELRAGATELETLVSHLLGGLWPMPQPDLEAVRDWLEHDTCAAAAWMRRALQPGWPDFGRCSVKGLPMFRDAMLEAALGPGPARVKPDSPEWAGEPRETGCPARQSSDRLVREASKIYGNGLFTRMLARIVELKVLARSLILEIEHLGPIGANPSPLPSHGTGVAQTEAARGRLMHRVEVAGGLVRDYRILSPTEWNFHPSGLVHRALLGATVGDGESARARIDAFLHVVDPCVDYRLILERAERPTPSAEG</sequence>
<evidence type="ECO:0000256" key="2">
    <source>
        <dbReference type="SAM" id="MobiDB-lite"/>
    </source>
</evidence>
<keyword evidence="1" id="KW-0533">Nickel</keyword>
<dbReference type="InterPro" id="IPR001501">
    <property type="entry name" value="Ni-dep_hyd_lsu"/>
</dbReference>
<gene>
    <name evidence="3" type="ORF">sS8_0874</name>
</gene>
<dbReference type="GO" id="GO:0016151">
    <property type="term" value="F:nickel cation binding"/>
    <property type="evidence" value="ECO:0007669"/>
    <property type="project" value="InterPro"/>
</dbReference>
<dbReference type="PANTHER" id="PTHR42958:SF4">
    <property type="entry name" value="HYDROGENASE EXPRESSION_FORMATION PROTEIN HUPK"/>
    <property type="match status" value="1"/>
</dbReference>
<dbReference type="Gene3D" id="1.10.645.10">
    <property type="entry name" value="Cytochrome-c3 Hydrogenase, chain B"/>
    <property type="match status" value="2"/>
</dbReference>
<dbReference type="PANTHER" id="PTHR42958">
    <property type="entry name" value="HYDROGENASE-2 LARGE CHAIN"/>
    <property type="match status" value="1"/>
</dbReference>
<keyword evidence="1" id="KW-0479">Metal-binding</keyword>
<dbReference type="Pfam" id="PF00374">
    <property type="entry name" value="NiFeSe_Hases"/>
    <property type="match status" value="1"/>
</dbReference>
<dbReference type="InterPro" id="IPR050867">
    <property type="entry name" value="NiFe/NiFeSe_hydrgnase_LSU"/>
</dbReference>
<evidence type="ECO:0000313" key="4">
    <source>
        <dbReference type="Proteomes" id="UP000266313"/>
    </source>
</evidence>
<feature type="binding site" evidence="1">
    <location>
        <position position="381"/>
    </location>
    <ligand>
        <name>Ni(2+)</name>
        <dbReference type="ChEBI" id="CHEBI:49786"/>
    </ligand>
</feature>
<dbReference type="KEGG" id="mmai:sS8_0874"/>
<dbReference type="AlphaFoldDB" id="A0A250KST4"/>
<dbReference type="InterPro" id="IPR029014">
    <property type="entry name" value="NiFe-Hase_large"/>
</dbReference>
<dbReference type="Proteomes" id="UP000266313">
    <property type="component" value="Chromosome"/>
</dbReference>
<name>A0A250KST4_9GAMM</name>
<organism evidence="3 4">
    <name type="scientific">Methylocaldum marinum</name>
    <dbReference type="NCBI Taxonomy" id="1432792"/>
    <lineage>
        <taxon>Bacteria</taxon>
        <taxon>Pseudomonadati</taxon>
        <taxon>Pseudomonadota</taxon>
        <taxon>Gammaproteobacteria</taxon>
        <taxon>Methylococcales</taxon>
        <taxon>Methylococcaceae</taxon>
        <taxon>Methylocaldum</taxon>
    </lineage>
</organism>